<reference evidence="2" key="1">
    <citation type="submission" date="2025-08" db="UniProtKB">
        <authorList>
            <consortium name="Ensembl"/>
        </authorList>
    </citation>
    <scope>IDENTIFICATION</scope>
</reference>
<feature type="compositionally biased region" description="Basic residues" evidence="1">
    <location>
        <begin position="19"/>
        <end position="30"/>
    </location>
</feature>
<reference evidence="2" key="2">
    <citation type="submission" date="2025-09" db="UniProtKB">
        <authorList>
            <consortium name="Ensembl"/>
        </authorList>
    </citation>
    <scope>IDENTIFICATION</scope>
</reference>
<dbReference type="Proteomes" id="UP000694410">
    <property type="component" value="Unplaced"/>
</dbReference>
<evidence type="ECO:0000256" key="1">
    <source>
        <dbReference type="SAM" id="MobiDB-lite"/>
    </source>
</evidence>
<sequence>MGGKRGKNWVKNGEERVKNRGKLGGKLGKKWGKNPGQSCLLSGWGTVTSPGKIRHFWVKTGRFWEGKNREF</sequence>
<proteinExistence type="predicted"/>
<name>A0A8C0UCC7_CYACU</name>
<protein>
    <submittedName>
        <fullName evidence="2">Uncharacterized protein</fullName>
    </submittedName>
</protein>
<evidence type="ECO:0000313" key="3">
    <source>
        <dbReference type="Proteomes" id="UP000694410"/>
    </source>
</evidence>
<keyword evidence="3" id="KW-1185">Reference proteome</keyword>
<evidence type="ECO:0000313" key="2">
    <source>
        <dbReference type="Ensembl" id="ENSCCEP00000005512.1"/>
    </source>
</evidence>
<feature type="region of interest" description="Disordered" evidence="1">
    <location>
        <begin position="1"/>
        <end position="30"/>
    </location>
</feature>
<dbReference type="AlphaFoldDB" id="A0A8C0UCC7"/>
<dbReference type="Ensembl" id="ENSCCET00000009110.1">
    <property type="protein sequence ID" value="ENSCCEP00000005512.1"/>
    <property type="gene ID" value="ENSCCEG00000006070.1"/>
</dbReference>
<accession>A0A8C0UCC7</accession>
<organism evidence="2 3">
    <name type="scientific">Cyanistes caeruleus</name>
    <name type="common">Eurasian blue tit</name>
    <name type="synonym">Parus caeruleus</name>
    <dbReference type="NCBI Taxonomy" id="156563"/>
    <lineage>
        <taxon>Eukaryota</taxon>
        <taxon>Metazoa</taxon>
        <taxon>Chordata</taxon>
        <taxon>Craniata</taxon>
        <taxon>Vertebrata</taxon>
        <taxon>Euteleostomi</taxon>
        <taxon>Archelosauria</taxon>
        <taxon>Archosauria</taxon>
        <taxon>Dinosauria</taxon>
        <taxon>Saurischia</taxon>
        <taxon>Theropoda</taxon>
        <taxon>Coelurosauria</taxon>
        <taxon>Aves</taxon>
        <taxon>Neognathae</taxon>
        <taxon>Neoaves</taxon>
        <taxon>Telluraves</taxon>
        <taxon>Australaves</taxon>
        <taxon>Passeriformes</taxon>
        <taxon>Paridae</taxon>
        <taxon>Cyanistes</taxon>
    </lineage>
</organism>